<protein>
    <submittedName>
        <fullName evidence="2">Uncharacterized protein</fullName>
    </submittedName>
</protein>
<dbReference type="VEuPathDB" id="FungiDB:SI65_05442"/>
<keyword evidence="3" id="KW-1185">Reference proteome</keyword>
<feature type="region of interest" description="Disordered" evidence="1">
    <location>
        <begin position="1"/>
        <end position="128"/>
    </location>
</feature>
<organism evidence="2 3">
    <name type="scientific">Aspergillus cristatus</name>
    <name type="common">Chinese Fuzhuan brick tea-fermentation fungus</name>
    <name type="synonym">Eurotium cristatum</name>
    <dbReference type="NCBI Taxonomy" id="573508"/>
    <lineage>
        <taxon>Eukaryota</taxon>
        <taxon>Fungi</taxon>
        <taxon>Dikarya</taxon>
        <taxon>Ascomycota</taxon>
        <taxon>Pezizomycotina</taxon>
        <taxon>Eurotiomycetes</taxon>
        <taxon>Eurotiomycetidae</taxon>
        <taxon>Eurotiales</taxon>
        <taxon>Aspergillaceae</taxon>
        <taxon>Aspergillus</taxon>
        <taxon>Aspergillus subgen. Aspergillus</taxon>
    </lineage>
</organism>
<sequence length="197" mass="21486">MQKLPGSHATDHQVVRPQENAYLRVSSDSSGPTGHIAHNEPPYPSGGGEIDASSPLRISGDHPQGRLSQGPAAQEIGDHNMDIEEDRKTIQGPQEPPSAQDPPAVITRARARGIVKQTQRSEPSADHRDWKWAKALSTSLETSLEKRILRAMQEYEARVEQLAQALQDQQPAHQVQLGQALAEIQALVARPKSGLTL</sequence>
<dbReference type="AlphaFoldDB" id="A0A1E3BCY1"/>
<name>A0A1E3BCY1_ASPCR</name>
<reference evidence="2 3" key="1">
    <citation type="journal article" date="2016" name="BMC Genomics">
        <title>Comparative genomic and transcriptomic analyses of the Fuzhuan brick tea-fermentation fungus Aspergillus cristatus.</title>
        <authorList>
            <person name="Ge Y."/>
            <person name="Wang Y."/>
            <person name="Liu Y."/>
            <person name="Tan Y."/>
            <person name="Ren X."/>
            <person name="Zhang X."/>
            <person name="Hyde K.D."/>
            <person name="Liu Y."/>
            <person name="Liu Z."/>
        </authorList>
    </citation>
    <scope>NUCLEOTIDE SEQUENCE [LARGE SCALE GENOMIC DNA]</scope>
    <source>
        <strain evidence="2 3">GZAAS20.1005</strain>
    </source>
</reference>
<gene>
    <name evidence="2" type="ORF">SI65_05442</name>
</gene>
<evidence type="ECO:0000313" key="3">
    <source>
        <dbReference type="Proteomes" id="UP000094569"/>
    </source>
</evidence>
<accession>A0A1E3BCY1</accession>
<dbReference type="Proteomes" id="UP000094569">
    <property type="component" value="Unassembled WGS sequence"/>
</dbReference>
<comment type="caution">
    <text evidence="2">The sequence shown here is derived from an EMBL/GenBank/DDBJ whole genome shotgun (WGS) entry which is preliminary data.</text>
</comment>
<feature type="compositionally biased region" description="Basic and acidic residues" evidence="1">
    <location>
        <begin position="76"/>
        <end position="89"/>
    </location>
</feature>
<proteinExistence type="predicted"/>
<evidence type="ECO:0000313" key="2">
    <source>
        <dbReference type="EMBL" id="ODM18825.1"/>
    </source>
</evidence>
<dbReference type="EMBL" id="JXNT01000005">
    <property type="protein sequence ID" value="ODM18825.1"/>
    <property type="molecule type" value="Genomic_DNA"/>
</dbReference>
<evidence type="ECO:0000256" key="1">
    <source>
        <dbReference type="SAM" id="MobiDB-lite"/>
    </source>
</evidence>